<sequence length="413" mass="47283">MIKDVFINNRKNLLEKVEDNSAIILFAGKAPVKSADEDYAFTPNRNFYYLTGVDEPTHILVLTKINGTNKDTLFVLRPDLEKEKWVGKSIRPNEATEVSGIEDVQYLDTFEAVINRLIVTESIENIYFDLERRSIDDEKSVAEVFASKITSTYPQVKIKDIYNKISELRLIKSEEEIEEMRKAIKITIEGVESLMKNSKPGMKEYELEAYFDFVCKTNGAKDYAFKTIAAAGKNATILHYVDNNSEIKDNDLVLFDLGAQINYYNADITRTIPANGKFTDRQKEVYEAVLRVNEKVTKSIKPGVNILEWNNQATELIAEECINLGLIKDKSEVRKYYWHSIGHSLGLDTHDVGKRDVEFKPGMVYTVEPGIYIEEESIGVRIEDDVLVTEDGYEVLTKDMIKTVEEIEKFMKK</sequence>
<keyword evidence="2" id="KW-1185">Reference proteome</keyword>
<comment type="caution">
    <text evidence="1">The sequence shown here is derived from an EMBL/GenBank/DDBJ whole genome shotgun (WGS) entry which is preliminary data.</text>
</comment>
<keyword evidence="1" id="KW-0645">Protease</keyword>
<reference evidence="1" key="1">
    <citation type="journal article" date="2025" name="Int. J. Syst. Evol. Microbiol.">
        <title>Inconstantimicrobium mannanitabidum sp. nov., a novel member of the family Clostridiaceae isolated from anoxic soil under the treatment of reductive soil disinfestation.</title>
        <authorList>
            <person name="Ueki A."/>
            <person name="Tonouchi A."/>
            <person name="Honma S."/>
            <person name="Kaku N."/>
            <person name="Ueki K."/>
        </authorList>
    </citation>
    <scope>NUCLEOTIDE SEQUENCE</scope>
    <source>
        <strain evidence="1">TW13</strain>
    </source>
</reference>
<dbReference type="EMBL" id="BROD01000001">
    <property type="protein sequence ID" value="GKX68672.1"/>
    <property type="molecule type" value="Genomic_DNA"/>
</dbReference>
<protein>
    <submittedName>
        <fullName evidence="1">Xaa-Pro aminopeptidase</fullName>
    </submittedName>
</protein>
<proteinExistence type="predicted"/>
<dbReference type="Proteomes" id="UP001058074">
    <property type="component" value="Unassembled WGS sequence"/>
</dbReference>
<keyword evidence="1" id="KW-0031">Aminopeptidase</keyword>
<evidence type="ECO:0000313" key="1">
    <source>
        <dbReference type="EMBL" id="GKX68672.1"/>
    </source>
</evidence>
<name>A0ACB5RHV5_9CLOT</name>
<gene>
    <name evidence="1" type="primary">pepP</name>
    <name evidence="1" type="ORF">rsdtw13_39300</name>
</gene>
<evidence type="ECO:0000313" key="2">
    <source>
        <dbReference type="Proteomes" id="UP001058074"/>
    </source>
</evidence>
<organism evidence="1 2">
    <name type="scientific">Inconstantimicrobium mannanitabidum</name>
    <dbReference type="NCBI Taxonomy" id="1604901"/>
    <lineage>
        <taxon>Bacteria</taxon>
        <taxon>Bacillati</taxon>
        <taxon>Bacillota</taxon>
        <taxon>Clostridia</taxon>
        <taxon>Eubacteriales</taxon>
        <taxon>Clostridiaceae</taxon>
        <taxon>Inconstantimicrobium</taxon>
    </lineage>
</organism>
<accession>A0ACB5RHV5</accession>
<keyword evidence="1" id="KW-0378">Hydrolase</keyword>